<proteinExistence type="predicted"/>
<dbReference type="EMBL" id="JATAAI010000020">
    <property type="protein sequence ID" value="KAK1738798.1"/>
    <property type="molecule type" value="Genomic_DNA"/>
</dbReference>
<dbReference type="AlphaFoldDB" id="A0AAD8Y416"/>
<comment type="caution">
    <text evidence="1">The sequence shown here is derived from an EMBL/GenBank/DDBJ whole genome shotgun (WGS) entry which is preliminary data.</text>
</comment>
<protein>
    <submittedName>
        <fullName evidence="1">Uncharacterized protein</fullName>
    </submittedName>
</protein>
<reference evidence="1" key="1">
    <citation type="submission" date="2023-06" db="EMBL/GenBank/DDBJ databases">
        <title>Survivors Of The Sea: Transcriptome response of Skeletonema marinoi to long-term dormancy.</title>
        <authorList>
            <person name="Pinder M.I.M."/>
            <person name="Kourtchenko O."/>
            <person name="Robertson E.K."/>
            <person name="Larsson T."/>
            <person name="Maumus F."/>
            <person name="Osuna-Cruz C.M."/>
            <person name="Vancaester E."/>
            <person name="Stenow R."/>
            <person name="Vandepoele K."/>
            <person name="Ploug H."/>
            <person name="Bruchert V."/>
            <person name="Godhe A."/>
            <person name="Topel M."/>
        </authorList>
    </citation>
    <scope>NUCLEOTIDE SEQUENCE</scope>
    <source>
        <strain evidence="1">R05AC</strain>
    </source>
</reference>
<gene>
    <name evidence="1" type="ORF">QTG54_010828</name>
</gene>
<organism evidence="1 2">
    <name type="scientific">Skeletonema marinoi</name>
    <dbReference type="NCBI Taxonomy" id="267567"/>
    <lineage>
        <taxon>Eukaryota</taxon>
        <taxon>Sar</taxon>
        <taxon>Stramenopiles</taxon>
        <taxon>Ochrophyta</taxon>
        <taxon>Bacillariophyta</taxon>
        <taxon>Coscinodiscophyceae</taxon>
        <taxon>Thalassiosirophycidae</taxon>
        <taxon>Thalassiosirales</taxon>
        <taxon>Skeletonemataceae</taxon>
        <taxon>Skeletonema</taxon>
        <taxon>Skeletonema marinoi-dohrnii complex</taxon>
    </lineage>
</organism>
<sequence>MVCVMRVIKKEARDKNVWIEKLADWTPEKVMVMWDVVSPVLVAKYLKNVKRPKETAWSNLFKKISDASAFDNRRKKRGKRQSDSLG</sequence>
<evidence type="ECO:0000313" key="1">
    <source>
        <dbReference type="EMBL" id="KAK1738798.1"/>
    </source>
</evidence>
<name>A0AAD8Y416_9STRA</name>
<keyword evidence="2" id="KW-1185">Reference proteome</keyword>
<accession>A0AAD8Y416</accession>
<evidence type="ECO:0000313" key="2">
    <source>
        <dbReference type="Proteomes" id="UP001224775"/>
    </source>
</evidence>
<dbReference type="Proteomes" id="UP001224775">
    <property type="component" value="Unassembled WGS sequence"/>
</dbReference>